<comment type="caution">
    <text evidence="1">The sequence shown here is derived from an EMBL/GenBank/DDBJ whole genome shotgun (WGS) entry which is preliminary data.</text>
</comment>
<gene>
    <name evidence="1" type="ORF">MW7_013990</name>
</gene>
<name>A0ACD3SLJ8_9BURK</name>
<evidence type="ECO:0000313" key="1">
    <source>
        <dbReference type="EMBL" id="TMS57069.1"/>
    </source>
</evidence>
<keyword evidence="1" id="KW-0238">DNA-binding</keyword>
<proteinExistence type="predicted"/>
<dbReference type="Proteomes" id="UP000004277">
    <property type="component" value="Unassembled WGS sequence"/>
</dbReference>
<sequence>MVALLHQCFGLLHLEVEVFHEELRLLRAVQRRSYDFILVTGTKPASLFSWHASTHGPRAPIIVLVNAPNHDAMIPYFEAGADDVMIEPVSPRELEIRINMAMRRSALDRSTAARINIGPYCLDRVSGHATVNDHHIHLTPREFATAWLLFSNVGKCVARDKLAHAIWGAEIDVATRTIEQHIYKLRKKLHMSGQMGVTLRTVYSRGYKLEVNADYELPKPQPSMPVRMPAQPYLVVPAA</sequence>
<reference evidence="1" key="1">
    <citation type="submission" date="2019-05" db="EMBL/GenBank/DDBJ databases">
        <title>Revised genome assembly of Burkholderiaceae (previously Ralstonia) sp. PBA.</title>
        <authorList>
            <person name="Gan H.M."/>
        </authorList>
    </citation>
    <scope>NUCLEOTIDE SEQUENCE</scope>
    <source>
        <strain evidence="1">PBA</strain>
    </source>
</reference>
<accession>A0ACD3SLJ8</accession>
<organism evidence="1 2">
    <name type="scientific">Imbroritus primus</name>
    <dbReference type="NCBI Taxonomy" id="3058603"/>
    <lineage>
        <taxon>Bacteria</taxon>
        <taxon>Pseudomonadati</taxon>
        <taxon>Pseudomonadota</taxon>
        <taxon>Betaproteobacteria</taxon>
        <taxon>Burkholderiales</taxon>
        <taxon>Burkholderiaceae</taxon>
        <taxon>Imbroritus</taxon>
    </lineage>
</organism>
<protein>
    <submittedName>
        <fullName evidence="1">DNA-binding response regulator</fullName>
    </submittedName>
</protein>
<dbReference type="EMBL" id="AKCV02000025">
    <property type="protein sequence ID" value="TMS57069.1"/>
    <property type="molecule type" value="Genomic_DNA"/>
</dbReference>
<evidence type="ECO:0000313" key="2">
    <source>
        <dbReference type="Proteomes" id="UP000004277"/>
    </source>
</evidence>
<keyword evidence="2" id="KW-1185">Reference proteome</keyword>